<reference evidence="1 2" key="1">
    <citation type="submission" date="2024-10" db="EMBL/GenBank/DDBJ databases">
        <title>The Natural Products Discovery Center: Release of the First 8490 Sequenced Strains for Exploring Actinobacteria Biosynthetic Diversity.</title>
        <authorList>
            <person name="Kalkreuter E."/>
            <person name="Kautsar S.A."/>
            <person name="Yang D."/>
            <person name="Bader C.D."/>
            <person name="Teijaro C.N."/>
            <person name="Fluegel L."/>
            <person name="Davis C.M."/>
            <person name="Simpson J.R."/>
            <person name="Lauterbach L."/>
            <person name="Steele A.D."/>
            <person name="Gui C."/>
            <person name="Meng S."/>
            <person name="Li G."/>
            <person name="Viehrig K."/>
            <person name="Ye F."/>
            <person name="Su P."/>
            <person name="Kiefer A.F."/>
            <person name="Nichols A."/>
            <person name="Cepeda A.J."/>
            <person name="Yan W."/>
            <person name="Fan B."/>
            <person name="Jiang Y."/>
            <person name="Adhikari A."/>
            <person name="Zheng C.-J."/>
            <person name="Schuster L."/>
            <person name="Cowan T.M."/>
            <person name="Smanski M.J."/>
            <person name="Chevrette M.G."/>
            <person name="De Carvalho L.P.S."/>
            <person name="Shen B."/>
        </authorList>
    </citation>
    <scope>NUCLEOTIDE SEQUENCE [LARGE SCALE GENOMIC DNA]</scope>
    <source>
        <strain evidence="1 2">NPDC007066</strain>
    </source>
</reference>
<dbReference type="Gene3D" id="3.40.50.620">
    <property type="entry name" value="HUPs"/>
    <property type="match status" value="1"/>
</dbReference>
<accession>A0ABW6LKZ4</accession>
<protein>
    <submittedName>
        <fullName evidence="1">Uncharacterized protein</fullName>
    </submittedName>
</protein>
<gene>
    <name evidence="1" type="ORF">ACFYM3_30090</name>
</gene>
<dbReference type="RefSeq" id="WP_358285103.1">
    <property type="nucleotide sequence ID" value="NZ_JBEYGJ010000021.1"/>
</dbReference>
<comment type="caution">
    <text evidence="1">The sequence shown here is derived from an EMBL/GenBank/DDBJ whole genome shotgun (WGS) entry which is preliminary data.</text>
</comment>
<evidence type="ECO:0000313" key="2">
    <source>
        <dbReference type="Proteomes" id="UP001601288"/>
    </source>
</evidence>
<dbReference type="Proteomes" id="UP001601288">
    <property type="component" value="Unassembled WGS sequence"/>
</dbReference>
<dbReference type="EMBL" id="JBIAFP010000021">
    <property type="protein sequence ID" value="MFE9228793.1"/>
    <property type="molecule type" value="Genomic_DNA"/>
</dbReference>
<name>A0ABW6LKZ4_9ACTN</name>
<sequence length="42" mass="4701">MARMNHELAGIETLFIAADPDLAHISSTLVTAMSQQDRFLER</sequence>
<evidence type="ECO:0000313" key="1">
    <source>
        <dbReference type="EMBL" id="MFE9228793.1"/>
    </source>
</evidence>
<proteinExistence type="predicted"/>
<keyword evidence="2" id="KW-1185">Reference proteome</keyword>
<organism evidence="1 2">
    <name type="scientific">Streptomyces massasporeus</name>
    <dbReference type="NCBI Taxonomy" id="67324"/>
    <lineage>
        <taxon>Bacteria</taxon>
        <taxon>Bacillati</taxon>
        <taxon>Actinomycetota</taxon>
        <taxon>Actinomycetes</taxon>
        <taxon>Kitasatosporales</taxon>
        <taxon>Streptomycetaceae</taxon>
        <taxon>Streptomyces</taxon>
    </lineage>
</organism>
<dbReference type="InterPro" id="IPR014729">
    <property type="entry name" value="Rossmann-like_a/b/a_fold"/>
</dbReference>